<keyword evidence="4" id="KW-0430">Lectin</keyword>
<organism evidence="4 5">
    <name type="scientific">Actinopolyspora xinjiangensis</name>
    <dbReference type="NCBI Taxonomy" id="405564"/>
    <lineage>
        <taxon>Bacteria</taxon>
        <taxon>Bacillati</taxon>
        <taxon>Actinomycetota</taxon>
        <taxon>Actinomycetes</taxon>
        <taxon>Actinopolysporales</taxon>
        <taxon>Actinopolysporaceae</taxon>
        <taxon>Actinopolyspora</taxon>
    </lineage>
</organism>
<evidence type="ECO:0000256" key="1">
    <source>
        <dbReference type="SAM" id="MobiDB-lite"/>
    </source>
</evidence>
<accession>A0A1H0X346</accession>
<dbReference type="InterPro" id="IPR035992">
    <property type="entry name" value="Ricin_B-like_lectins"/>
</dbReference>
<dbReference type="EMBL" id="FNJR01000022">
    <property type="protein sequence ID" value="SDP96886.1"/>
    <property type="molecule type" value="Genomic_DNA"/>
</dbReference>
<dbReference type="PROSITE" id="PS51257">
    <property type="entry name" value="PROKAR_LIPOPROTEIN"/>
    <property type="match status" value="1"/>
</dbReference>
<dbReference type="InterPro" id="IPR000772">
    <property type="entry name" value="Ricin_B_lectin"/>
</dbReference>
<protein>
    <submittedName>
        <fullName evidence="4">Ricin-type beta-trefoil lectin domain-containing protein</fullName>
    </submittedName>
</protein>
<dbReference type="Proteomes" id="UP000199497">
    <property type="component" value="Unassembled WGS sequence"/>
</dbReference>
<feature type="region of interest" description="Disordered" evidence="1">
    <location>
        <begin position="150"/>
        <end position="180"/>
    </location>
</feature>
<proteinExistence type="predicted"/>
<dbReference type="Pfam" id="PF00652">
    <property type="entry name" value="Ricin_B_lectin"/>
    <property type="match status" value="1"/>
</dbReference>
<sequence length="180" mass="19798">MMMIRDGLAAVAVLAGLAVACPASAQPAAPEIYLIKSVGIPGKCLRDEGKDPQVNMRLRTCDSSDKLQQFERRPAGGDYYYYINVGSGQCLDHNGKTALYGKKCNWGEYQKWTDRDKSGSVFHLAGKTGKCIEGGGDQDSWGFVRTCKTGETKQRWQREPVKTGASESEGSWNPVLERIE</sequence>
<dbReference type="Gene3D" id="2.80.10.50">
    <property type="match status" value="1"/>
</dbReference>
<keyword evidence="2" id="KW-0732">Signal</keyword>
<evidence type="ECO:0000313" key="5">
    <source>
        <dbReference type="Proteomes" id="UP000199497"/>
    </source>
</evidence>
<dbReference type="CDD" id="cd23415">
    <property type="entry name" value="beta-trefoil_Ricin_AH"/>
    <property type="match status" value="1"/>
</dbReference>
<reference evidence="5" key="1">
    <citation type="submission" date="2016-10" db="EMBL/GenBank/DDBJ databases">
        <authorList>
            <person name="Varghese N."/>
            <person name="Submissions S."/>
        </authorList>
    </citation>
    <scope>NUCLEOTIDE SEQUENCE [LARGE SCALE GENOMIC DNA]</scope>
    <source>
        <strain evidence="5">DSM 46732</strain>
    </source>
</reference>
<feature type="signal peptide" evidence="2">
    <location>
        <begin position="1"/>
        <end position="25"/>
    </location>
</feature>
<evidence type="ECO:0000256" key="2">
    <source>
        <dbReference type="SAM" id="SignalP"/>
    </source>
</evidence>
<dbReference type="AlphaFoldDB" id="A0A1H0X346"/>
<feature type="chain" id="PRO_5011507322" evidence="2">
    <location>
        <begin position="26"/>
        <end position="180"/>
    </location>
</feature>
<dbReference type="GO" id="GO:0030246">
    <property type="term" value="F:carbohydrate binding"/>
    <property type="evidence" value="ECO:0007669"/>
    <property type="project" value="UniProtKB-KW"/>
</dbReference>
<evidence type="ECO:0000259" key="3">
    <source>
        <dbReference type="Pfam" id="PF00652"/>
    </source>
</evidence>
<gene>
    <name evidence="4" type="ORF">SAMN04487905_12214</name>
</gene>
<evidence type="ECO:0000313" key="4">
    <source>
        <dbReference type="EMBL" id="SDP96886.1"/>
    </source>
</evidence>
<name>A0A1H0X346_9ACTN</name>
<dbReference type="OrthoDB" id="4169228at2"/>
<feature type="domain" description="Ricin B lectin" evidence="3">
    <location>
        <begin position="35"/>
        <end position="156"/>
    </location>
</feature>
<feature type="compositionally biased region" description="Basic and acidic residues" evidence="1">
    <location>
        <begin position="150"/>
        <end position="161"/>
    </location>
</feature>
<dbReference type="PROSITE" id="PS50231">
    <property type="entry name" value="RICIN_B_LECTIN"/>
    <property type="match status" value="1"/>
</dbReference>
<keyword evidence="5" id="KW-1185">Reference proteome</keyword>
<dbReference type="SUPFAM" id="SSF50370">
    <property type="entry name" value="Ricin B-like lectins"/>
    <property type="match status" value="1"/>
</dbReference>
<dbReference type="STRING" id="405564.SAMN04487905_12214"/>